<evidence type="ECO:0000256" key="1">
    <source>
        <dbReference type="SAM" id="Coils"/>
    </source>
</evidence>
<reference evidence="2 3" key="1">
    <citation type="submission" date="2019-09" db="EMBL/GenBank/DDBJ databases">
        <title>Draft genome sequences of 48 bacterial type strains from the CCUG.</title>
        <authorList>
            <person name="Tunovic T."/>
            <person name="Pineiro-Iglesias B."/>
            <person name="Unosson C."/>
            <person name="Inganas E."/>
            <person name="Ohlen M."/>
            <person name="Cardew S."/>
            <person name="Jensie-Markopoulos S."/>
            <person name="Salva-Serra F."/>
            <person name="Jaen-Luchoro D."/>
            <person name="Karlsson R."/>
            <person name="Svensson-Stadler L."/>
            <person name="Chun J."/>
            <person name="Moore E."/>
        </authorList>
    </citation>
    <scope>NUCLEOTIDE SEQUENCE [LARGE SCALE GENOMIC DNA]</scope>
    <source>
        <strain evidence="2 3">CCUG 51524</strain>
    </source>
</reference>
<dbReference type="GO" id="GO:0005524">
    <property type="term" value="F:ATP binding"/>
    <property type="evidence" value="ECO:0007669"/>
    <property type="project" value="UniProtKB-KW"/>
</dbReference>
<dbReference type="EMBL" id="VZPQ01000270">
    <property type="protein sequence ID" value="KAB0553104.1"/>
    <property type="molecule type" value="Genomic_DNA"/>
</dbReference>
<gene>
    <name evidence="2" type="ORF">F7R03_29310</name>
</gene>
<dbReference type="AlphaFoldDB" id="A0A6H9RUS5"/>
<proteinExistence type="predicted"/>
<evidence type="ECO:0000313" key="3">
    <source>
        <dbReference type="Proteomes" id="UP000423257"/>
    </source>
</evidence>
<evidence type="ECO:0000313" key="2">
    <source>
        <dbReference type="EMBL" id="KAB0553104.1"/>
    </source>
</evidence>
<accession>A0A6H9RUS5</accession>
<comment type="caution">
    <text evidence="2">The sequence shown here is derived from an EMBL/GenBank/DDBJ whole genome shotgun (WGS) entry which is preliminary data.</text>
</comment>
<dbReference type="Proteomes" id="UP000423257">
    <property type="component" value="Unassembled WGS sequence"/>
</dbReference>
<feature type="coiled-coil region" evidence="1">
    <location>
        <begin position="31"/>
        <end position="65"/>
    </location>
</feature>
<name>A0A6H9RUS5_9PSED</name>
<keyword evidence="2" id="KW-0547">Nucleotide-binding</keyword>
<sequence>AELGKLHEKLQKIETSLGDSGLYEAARKDELRDLLAEQAKLKVREAELEEAWMQALELLENLQAELEALS</sequence>
<keyword evidence="1" id="KW-0175">Coiled coil</keyword>
<feature type="non-terminal residue" evidence="2">
    <location>
        <position position="1"/>
    </location>
</feature>
<protein>
    <submittedName>
        <fullName evidence="2">ABC transporter ATP-binding protein</fullName>
    </submittedName>
</protein>
<organism evidence="2 3">
    <name type="scientific">Pseudomonas palleroniana</name>
    <dbReference type="NCBI Taxonomy" id="191390"/>
    <lineage>
        <taxon>Bacteria</taxon>
        <taxon>Pseudomonadati</taxon>
        <taxon>Pseudomonadota</taxon>
        <taxon>Gammaproteobacteria</taxon>
        <taxon>Pseudomonadales</taxon>
        <taxon>Pseudomonadaceae</taxon>
        <taxon>Pseudomonas</taxon>
    </lineage>
</organism>
<keyword evidence="2" id="KW-0067">ATP-binding</keyword>